<keyword evidence="11" id="KW-0004">4Fe-4S</keyword>
<comment type="pathway">
    <text evidence="1 11">Protein modification; peptidyl-diphthamide biosynthesis.</text>
</comment>
<protein>
    <recommendedName>
        <fullName evidence="4 11">2-(3-amino-3-carboxypropyl)histidine synthase subunit 1</fullName>
        <ecNumber evidence="3 11">2.5.1.108</ecNumber>
    </recommendedName>
</protein>
<evidence type="ECO:0000256" key="6">
    <source>
        <dbReference type="ARBA" id="ARBA00022691"/>
    </source>
</evidence>
<dbReference type="UniPathway" id="UPA00559"/>
<accession>A0A1D1VS32</accession>
<dbReference type="FunFam" id="3.40.50.11850:FF:000001">
    <property type="entry name" value="2-(3-amino-3-carboxypropyl)histidine synthase subunit 1"/>
    <property type="match status" value="1"/>
</dbReference>
<comment type="caution">
    <text evidence="12">The sequence shown here is derived from an EMBL/GenBank/DDBJ whole genome shotgun (WGS) entry which is preliminary data.</text>
</comment>
<dbReference type="Gene3D" id="3.40.50.11860">
    <property type="entry name" value="Diphthamide synthesis DPH1/DPH2 domain 3"/>
    <property type="match status" value="1"/>
</dbReference>
<keyword evidence="6 11" id="KW-0949">S-adenosyl-L-methionine</keyword>
<evidence type="ECO:0000256" key="2">
    <source>
        <dbReference type="ARBA" id="ARBA00010173"/>
    </source>
</evidence>
<evidence type="ECO:0000256" key="3">
    <source>
        <dbReference type="ARBA" id="ARBA00012221"/>
    </source>
</evidence>
<dbReference type="Gene3D" id="3.40.50.11840">
    <property type="entry name" value="Diphthamide synthesis DPH1/DPH2 domain 1"/>
    <property type="match status" value="1"/>
</dbReference>
<evidence type="ECO:0000256" key="1">
    <source>
        <dbReference type="ARBA" id="ARBA00005156"/>
    </source>
</evidence>
<evidence type="ECO:0000256" key="7">
    <source>
        <dbReference type="ARBA" id="ARBA00022723"/>
    </source>
</evidence>
<evidence type="ECO:0000256" key="8">
    <source>
        <dbReference type="ARBA" id="ARBA00023004"/>
    </source>
</evidence>
<dbReference type="PANTHER" id="PTHR10762">
    <property type="entry name" value="DIPHTHAMIDE BIOSYNTHESIS PROTEIN"/>
    <property type="match status" value="1"/>
</dbReference>
<dbReference type="Pfam" id="PF01866">
    <property type="entry name" value="Diphthamide_syn"/>
    <property type="match status" value="1"/>
</dbReference>
<comment type="catalytic activity">
    <reaction evidence="10 11">
        <text>L-histidyl-[translation elongation factor 2] + S-adenosyl-L-methionine = 2-[(3S)-amino-3-carboxypropyl]-L-histidyl-[translation elongation factor 2] + S-methyl-5'-thioadenosine + H(+)</text>
        <dbReference type="Rhea" id="RHEA:36783"/>
        <dbReference type="Rhea" id="RHEA-COMP:9748"/>
        <dbReference type="Rhea" id="RHEA-COMP:9749"/>
        <dbReference type="ChEBI" id="CHEBI:15378"/>
        <dbReference type="ChEBI" id="CHEBI:17509"/>
        <dbReference type="ChEBI" id="CHEBI:29979"/>
        <dbReference type="ChEBI" id="CHEBI:59789"/>
        <dbReference type="ChEBI" id="CHEBI:73995"/>
        <dbReference type="EC" id="2.5.1.108"/>
    </reaction>
</comment>
<comment type="similarity">
    <text evidence="2 11">Belongs to the DPH1/DPH2 family. DPH1 subfamily.</text>
</comment>
<dbReference type="EMBL" id="BDGG01000007">
    <property type="protein sequence ID" value="GAV01764.1"/>
    <property type="molecule type" value="Genomic_DNA"/>
</dbReference>
<dbReference type="GO" id="GO:0090560">
    <property type="term" value="F:2-(3-amino-3-carboxypropyl)histidine synthase activity"/>
    <property type="evidence" value="ECO:0007669"/>
    <property type="project" value="UniProtKB-UniRule"/>
</dbReference>
<dbReference type="AlphaFoldDB" id="A0A1D1VS32"/>
<keyword evidence="9" id="KW-0411">Iron-sulfur</keyword>
<dbReference type="PIRSF" id="PIRSF004967">
    <property type="entry name" value="DPH1"/>
    <property type="match status" value="1"/>
</dbReference>
<evidence type="ECO:0000256" key="11">
    <source>
        <dbReference type="PIRNR" id="PIRNR004967"/>
    </source>
</evidence>
<reference evidence="12 13" key="1">
    <citation type="journal article" date="2016" name="Nat. Commun.">
        <title>Extremotolerant tardigrade genome and improved radiotolerance of human cultured cells by tardigrade-unique protein.</title>
        <authorList>
            <person name="Hashimoto T."/>
            <person name="Horikawa D.D."/>
            <person name="Saito Y."/>
            <person name="Kuwahara H."/>
            <person name="Kozuka-Hata H."/>
            <person name="Shin-I T."/>
            <person name="Minakuchi Y."/>
            <person name="Ohishi K."/>
            <person name="Motoyama A."/>
            <person name="Aizu T."/>
            <person name="Enomoto A."/>
            <person name="Kondo K."/>
            <person name="Tanaka S."/>
            <person name="Hara Y."/>
            <person name="Koshikawa S."/>
            <person name="Sagara H."/>
            <person name="Miura T."/>
            <person name="Yokobori S."/>
            <person name="Miyagawa K."/>
            <person name="Suzuki Y."/>
            <person name="Kubo T."/>
            <person name="Oyama M."/>
            <person name="Kohara Y."/>
            <person name="Fujiyama A."/>
            <person name="Arakawa K."/>
            <person name="Katayama T."/>
            <person name="Toyoda A."/>
            <person name="Kunieda T."/>
        </authorList>
    </citation>
    <scope>NUCLEOTIDE SEQUENCE [LARGE SCALE GENOMIC DNA]</scope>
    <source>
        <strain evidence="12 13">YOKOZUNA-1</strain>
    </source>
</reference>
<comment type="cofactor">
    <cofactor evidence="11">
        <name>[4Fe-4S] cluster</name>
        <dbReference type="ChEBI" id="CHEBI:49883"/>
    </cofactor>
    <text evidence="11">Binds 1 [4Fe-4S] cluster per subunit. The cluster is coordinated with 3 cysteines and an exchangeable S-adenosyl-L-methionine.</text>
</comment>
<dbReference type="Proteomes" id="UP000186922">
    <property type="component" value="Unassembled WGS sequence"/>
</dbReference>
<dbReference type="GO" id="GO:0017183">
    <property type="term" value="P:protein histidyl modification to diphthamide"/>
    <property type="evidence" value="ECO:0007669"/>
    <property type="project" value="UniProtKB-UniRule"/>
</dbReference>
<dbReference type="STRING" id="947166.A0A1D1VS32"/>
<gene>
    <name evidence="12" type="primary">RvY_12422-1</name>
    <name evidence="12" type="synonym">RvY_12422.1</name>
    <name evidence="12" type="ORF">RvY_12422</name>
</gene>
<comment type="function">
    <text evidence="11">Catalyzes the first step of diphthamide biosynthesis, a post-translational modification of histidine which occurs in elongation factor 2.</text>
</comment>
<dbReference type="InterPro" id="IPR016435">
    <property type="entry name" value="DPH1/DPH2"/>
</dbReference>
<keyword evidence="7" id="KW-0479">Metal-binding</keyword>
<dbReference type="SFLD" id="SFLDS00032">
    <property type="entry name" value="Radical_SAM_3-amino-3-carboxyp"/>
    <property type="match status" value="1"/>
</dbReference>
<proteinExistence type="inferred from homology"/>
<evidence type="ECO:0000313" key="12">
    <source>
        <dbReference type="EMBL" id="GAV01764.1"/>
    </source>
</evidence>
<dbReference type="InterPro" id="IPR035435">
    <property type="entry name" value="DPH1/DPH2_euk_archaea"/>
</dbReference>
<dbReference type="FunFam" id="3.40.50.11860:FF:000002">
    <property type="entry name" value="2-(3-amino-3-carboxypropyl)histidine synthase subunit 1"/>
    <property type="match status" value="1"/>
</dbReference>
<evidence type="ECO:0000256" key="4">
    <source>
        <dbReference type="ARBA" id="ARBA00021915"/>
    </source>
</evidence>
<dbReference type="PANTHER" id="PTHR10762:SF1">
    <property type="entry name" value="2-(3-AMINO-3-CARBOXYPROPYL)HISTIDINE SYNTHASE SUBUNIT 1"/>
    <property type="match status" value="1"/>
</dbReference>
<sequence length="407" mass="44987">MATEGASGRALVVAADPNRKVFGASAAKNRVLINKIPEELLNDPLLRTEVAKLPSNYSFELPKTIWRIRCAEAKRVALQFPEGLLLFACPIADIIERFTKCETVIMGDVTYGACCVDDFTARALGCDFMVHYGHSCLVPIDITHGLKMLYVFVDIAFDQQHLLATVQKNFPPSTRIAMVSTIQFVASLHVLGEELRSQGYSVTIPQSHPLSPGEILGCTAPKIRDVDMLLYVGDGRFHLEAAMIANPDLQAYKYDPYTKSLSRDSYDMPRMLSNREAAIKQAATAQLFGIVWGTLGRQGSPKVLETMEKKLQDGGKKYIIVLLSEVFPDKLALFGYVEAWVQIACPRLSIDWGTAFHKPLLSPYELTVALDTAKLSADYPMDFYAKNSLGPWTPNHAPIKIKPSTAA</sequence>
<dbReference type="InterPro" id="IPR042263">
    <property type="entry name" value="DPH1/DPH2_1"/>
</dbReference>
<evidence type="ECO:0000256" key="10">
    <source>
        <dbReference type="ARBA" id="ARBA00048403"/>
    </source>
</evidence>
<evidence type="ECO:0000256" key="9">
    <source>
        <dbReference type="ARBA" id="ARBA00023014"/>
    </source>
</evidence>
<dbReference type="FunFam" id="3.40.50.11840:FF:000001">
    <property type="entry name" value="2-(3-amino-3-carboxypropyl)histidine synthase subunit 1"/>
    <property type="match status" value="1"/>
</dbReference>
<keyword evidence="13" id="KW-1185">Reference proteome</keyword>
<dbReference type="InterPro" id="IPR042265">
    <property type="entry name" value="DPH1/DPH2_3"/>
</dbReference>
<dbReference type="EC" id="2.5.1.108" evidence="3 11"/>
<keyword evidence="8" id="KW-0408">Iron</keyword>
<dbReference type="SFLD" id="SFLDG01121">
    <property type="entry name" value="Diphthamide_biosynthesis"/>
    <property type="match status" value="1"/>
</dbReference>
<keyword evidence="5 11" id="KW-0808">Transferase</keyword>
<dbReference type="InterPro" id="IPR042264">
    <property type="entry name" value="DPH1/DPH2_2"/>
</dbReference>
<dbReference type="GO" id="GO:0051539">
    <property type="term" value="F:4 iron, 4 sulfur cluster binding"/>
    <property type="evidence" value="ECO:0007669"/>
    <property type="project" value="UniProtKB-UniRule"/>
</dbReference>
<name>A0A1D1VS32_RAMVA</name>
<dbReference type="NCBIfam" id="TIGR00322">
    <property type="entry name" value="diphth2_R"/>
    <property type="match status" value="1"/>
</dbReference>
<evidence type="ECO:0000313" key="13">
    <source>
        <dbReference type="Proteomes" id="UP000186922"/>
    </source>
</evidence>
<evidence type="ECO:0000256" key="5">
    <source>
        <dbReference type="ARBA" id="ARBA00022679"/>
    </source>
</evidence>
<organism evidence="12 13">
    <name type="scientific">Ramazzottius varieornatus</name>
    <name type="common">Water bear</name>
    <name type="synonym">Tardigrade</name>
    <dbReference type="NCBI Taxonomy" id="947166"/>
    <lineage>
        <taxon>Eukaryota</taxon>
        <taxon>Metazoa</taxon>
        <taxon>Ecdysozoa</taxon>
        <taxon>Tardigrada</taxon>
        <taxon>Eutardigrada</taxon>
        <taxon>Parachela</taxon>
        <taxon>Hypsibioidea</taxon>
        <taxon>Ramazzottiidae</taxon>
        <taxon>Ramazzottius</taxon>
    </lineage>
</organism>
<dbReference type="GO" id="GO:0046872">
    <property type="term" value="F:metal ion binding"/>
    <property type="evidence" value="ECO:0007669"/>
    <property type="project" value="UniProtKB-KW"/>
</dbReference>
<dbReference type="Gene3D" id="3.40.50.11850">
    <property type="entry name" value="Diphthamide synthesis DPH1/DPH2 domain 2"/>
    <property type="match status" value="1"/>
</dbReference>
<dbReference type="OrthoDB" id="1649088at2759"/>